<dbReference type="EMBL" id="LWRY01000149">
    <property type="protein sequence ID" value="OCX70984.1"/>
    <property type="molecule type" value="Genomic_DNA"/>
</dbReference>
<dbReference type="AlphaFoldDB" id="A0A1C2I4Q0"/>
<dbReference type="Proteomes" id="UP000095008">
    <property type="component" value="Unassembled WGS sequence"/>
</dbReference>
<reference evidence="1 3" key="1">
    <citation type="journal article" date="2016" name="Int. J. Mol. Sci.">
        <title>Comparative genomics of the extreme acidophile Acidithiobacillus thiooxidans reveals intraspecific divergence and niche adaptation.</title>
        <authorList>
            <person name="Zhang X."/>
            <person name="Feng X."/>
            <person name="Tao J."/>
            <person name="Ma L."/>
            <person name="Xiao Y."/>
            <person name="Liang Y."/>
            <person name="Liu X."/>
            <person name="Yin H."/>
        </authorList>
    </citation>
    <scope>NUCLEOTIDE SEQUENCE [LARGE SCALE GENOMIC DNA]</scope>
    <source>
        <strain evidence="2 3">A02</strain>
        <strain evidence="1">DXS-W</strain>
    </source>
</reference>
<protein>
    <submittedName>
        <fullName evidence="1">Uncharacterized protein</fullName>
    </submittedName>
</protein>
<proteinExistence type="predicted"/>
<evidence type="ECO:0000313" key="1">
    <source>
        <dbReference type="EMBL" id="OCX70984.1"/>
    </source>
</evidence>
<accession>A0A1C2I4Q0</accession>
<evidence type="ECO:0000313" key="4">
    <source>
        <dbReference type="Proteomes" id="UP000095008"/>
    </source>
</evidence>
<gene>
    <name evidence="1" type="ORF">A6M23_12845</name>
    <name evidence="2" type="ORF">A6P07_04060</name>
</gene>
<dbReference type="Proteomes" id="UP000094893">
    <property type="component" value="Unassembled WGS sequence"/>
</dbReference>
<name>A0A1C2I4Q0_ACITH</name>
<dbReference type="EMBL" id="LWSA01000035">
    <property type="protein sequence ID" value="OCX75641.1"/>
    <property type="molecule type" value="Genomic_DNA"/>
</dbReference>
<sequence length="62" mass="6717">MAQLAHTAHGRRRTMITTTMMTTITTTQITADLSSGITPGGTKTEAWETDKALKVIQEKIGI</sequence>
<comment type="caution">
    <text evidence="1">The sequence shown here is derived from an EMBL/GenBank/DDBJ whole genome shotgun (WGS) entry which is preliminary data.</text>
</comment>
<keyword evidence="4" id="KW-1185">Reference proteome</keyword>
<evidence type="ECO:0000313" key="2">
    <source>
        <dbReference type="EMBL" id="OCX75641.1"/>
    </source>
</evidence>
<organism evidence="1 4">
    <name type="scientific">Acidithiobacillus thiooxidans</name>
    <name type="common">Thiobacillus thiooxidans</name>
    <dbReference type="NCBI Taxonomy" id="930"/>
    <lineage>
        <taxon>Bacteria</taxon>
        <taxon>Pseudomonadati</taxon>
        <taxon>Pseudomonadota</taxon>
        <taxon>Acidithiobacillia</taxon>
        <taxon>Acidithiobacillales</taxon>
        <taxon>Acidithiobacillaceae</taxon>
        <taxon>Acidithiobacillus</taxon>
    </lineage>
</organism>
<evidence type="ECO:0000313" key="3">
    <source>
        <dbReference type="Proteomes" id="UP000094893"/>
    </source>
</evidence>